<feature type="compositionally biased region" description="Acidic residues" evidence="1">
    <location>
        <begin position="58"/>
        <end position="68"/>
    </location>
</feature>
<keyword evidence="3" id="KW-1185">Reference proteome</keyword>
<dbReference type="PANTHER" id="PTHR47272">
    <property type="entry name" value="DDE_TNP_1_7 DOMAIN-CONTAINING PROTEIN"/>
    <property type="match status" value="1"/>
</dbReference>
<proteinExistence type="predicted"/>
<protein>
    <recommendedName>
        <fullName evidence="4">PiggyBac transposable element-derived protein domain-containing protein</fullName>
    </recommendedName>
</protein>
<evidence type="ECO:0000313" key="3">
    <source>
        <dbReference type="Proteomes" id="UP000807504"/>
    </source>
</evidence>
<dbReference type="AlphaFoldDB" id="A0A8T0F2H5"/>
<feature type="region of interest" description="Disordered" evidence="1">
    <location>
        <begin position="18"/>
        <end position="69"/>
    </location>
</feature>
<gene>
    <name evidence="2" type="ORF">HNY73_012980</name>
</gene>
<reference evidence="2" key="1">
    <citation type="journal article" date="2020" name="bioRxiv">
        <title>Chromosome-level reference genome of the European wasp spider Argiope bruennichi: a resource for studies on range expansion and evolutionary adaptation.</title>
        <authorList>
            <person name="Sheffer M.M."/>
            <person name="Hoppe A."/>
            <person name="Krehenwinkel H."/>
            <person name="Uhl G."/>
            <person name="Kuss A.W."/>
            <person name="Jensen L."/>
            <person name="Jensen C."/>
            <person name="Gillespie R.G."/>
            <person name="Hoff K.J."/>
            <person name="Prost S."/>
        </authorList>
    </citation>
    <scope>NUCLEOTIDE SEQUENCE</scope>
</reference>
<evidence type="ECO:0008006" key="4">
    <source>
        <dbReference type="Google" id="ProtNLM"/>
    </source>
</evidence>
<feature type="compositionally biased region" description="Acidic residues" evidence="1">
    <location>
        <begin position="20"/>
        <end position="37"/>
    </location>
</feature>
<name>A0A8T0F2H5_ARGBR</name>
<feature type="compositionally biased region" description="Polar residues" evidence="1">
    <location>
        <begin position="38"/>
        <end position="55"/>
    </location>
</feature>
<organism evidence="2 3">
    <name type="scientific">Argiope bruennichi</name>
    <name type="common">Wasp spider</name>
    <name type="synonym">Aranea bruennichi</name>
    <dbReference type="NCBI Taxonomy" id="94029"/>
    <lineage>
        <taxon>Eukaryota</taxon>
        <taxon>Metazoa</taxon>
        <taxon>Ecdysozoa</taxon>
        <taxon>Arthropoda</taxon>
        <taxon>Chelicerata</taxon>
        <taxon>Arachnida</taxon>
        <taxon>Araneae</taxon>
        <taxon>Araneomorphae</taxon>
        <taxon>Entelegynae</taxon>
        <taxon>Araneoidea</taxon>
        <taxon>Araneidae</taxon>
        <taxon>Argiope</taxon>
    </lineage>
</organism>
<evidence type="ECO:0000313" key="2">
    <source>
        <dbReference type="EMBL" id="KAF8782732.1"/>
    </source>
</evidence>
<dbReference type="EMBL" id="JABXBU010001863">
    <property type="protein sequence ID" value="KAF8782732.1"/>
    <property type="molecule type" value="Genomic_DNA"/>
</dbReference>
<dbReference type="Proteomes" id="UP000807504">
    <property type="component" value="Unassembled WGS sequence"/>
</dbReference>
<evidence type="ECO:0000256" key="1">
    <source>
        <dbReference type="SAM" id="MobiDB-lite"/>
    </source>
</evidence>
<sequence length="169" mass="18968">MSRRKGLSVEEALCIFENLPSDDSDTPIESSSDEDEATPSTFTPLATPSTSQTNVEVAESESSSDEEDIQRIWRKRNSSTTVPIFSLNFGFVSSHFDSLSSPVDFFLKFFDNDIIENIIFQSNLYSNQTVKRTQKDGTKLDVPTPTILKVYNEQMGGVDKADMLRSLYN</sequence>
<accession>A0A8T0F2H5</accession>
<comment type="caution">
    <text evidence="2">The sequence shown here is derived from an EMBL/GenBank/DDBJ whole genome shotgun (WGS) entry which is preliminary data.</text>
</comment>
<dbReference type="PANTHER" id="PTHR47272:SF1">
    <property type="entry name" value="PIGGYBAC TRANSPOSABLE ELEMENT-DERIVED PROTEIN 3-LIKE"/>
    <property type="match status" value="1"/>
</dbReference>
<reference evidence="2" key="2">
    <citation type="submission" date="2020-06" db="EMBL/GenBank/DDBJ databases">
        <authorList>
            <person name="Sheffer M."/>
        </authorList>
    </citation>
    <scope>NUCLEOTIDE SEQUENCE</scope>
</reference>